<evidence type="ECO:0000256" key="11">
    <source>
        <dbReference type="HAMAP-Rule" id="MF_00004"/>
    </source>
</evidence>
<dbReference type="GO" id="GO:0002055">
    <property type="term" value="F:adenine binding"/>
    <property type="evidence" value="ECO:0007669"/>
    <property type="project" value="TreeGrafter"/>
</dbReference>
<evidence type="ECO:0000313" key="13">
    <source>
        <dbReference type="EMBL" id="HGV96860.1"/>
    </source>
</evidence>
<dbReference type="NCBIfam" id="NF002636">
    <property type="entry name" value="PRK02304.1-5"/>
    <property type="match status" value="1"/>
</dbReference>
<dbReference type="PANTHER" id="PTHR32315">
    <property type="entry name" value="ADENINE PHOSPHORIBOSYLTRANSFERASE"/>
    <property type="match status" value="1"/>
</dbReference>
<dbReference type="HAMAP" id="MF_00004">
    <property type="entry name" value="Aden_phosphoribosyltr"/>
    <property type="match status" value="1"/>
</dbReference>
<dbReference type="InterPro" id="IPR000836">
    <property type="entry name" value="PRTase_dom"/>
</dbReference>
<comment type="pathway">
    <text evidence="4 11">Purine metabolism; AMP biosynthesis via salvage pathway; AMP from adenine: step 1/1.</text>
</comment>
<evidence type="ECO:0000256" key="10">
    <source>
        <dbReference type="ARBA" id="ARBA00022726"/>
    </source>
</evidence>
<evidence type="ECO:0000256" key="2">
    <source>
        <dbReference type="ARBA" id="ARBA00003968"/>
    </source>
</evidence>
<dbReference type="GO" id="GO:0003999">
    <property type="term" value="F:adenine phosphoribosyltransferase activity"/>
    <property type="evidence" value="ECO:0007669"/>
    <property type="project" value="UniProtKB-UniRule"/>
</dbReference>
<reference evidence="13" key="1">
    <citation type="journal article" date="2020" name="mSystems">
        <title>Genome- and Community-Level Interaction Insights into Carbon Utilization and Element Cycling Functions of Hydrothermarchaeota in Hydrothermal Sediment.</title>
        <authorList>
            <person name="Zhou Z."/>
            <person name="Liu Y."/>
            <person name="Xu W."/>
            <person name="Pan J."/>
            <person name="Luo Z.H."/>
            <person name="Li M."/>
        </authorList>
    </citation>
    <scope>NUCLEOTIDE SEQUENCE [LARGE SCALE GENOMIC DNA]</scope>
    <source>
        <strain evidence="13">SpSt-774</strain>
    </source>
</reference>
<comment type="function">
    <text evidence="2 11">Catalyzes a salvage reaction resulting in the formation of AMP, that is energically less costly than de novo synthesis.</text>
</comment>
<comment type="subcellular location">
    <subcellularLocation>
        <location evidence="3 11">Cytoplasm</location>
    </subcellularLocation>
</comment>
<dbReference type="GO" id="GO:0005737">
    <property type="term" value="C:cytoplasm"/>
    <property type="evidence" value="ECO:0007669"/>
    <property type="project" value="UniProtKB-SubCell"/>
</dbReference>
<feature type="domain" description="Phosphoribosyltransferase" evidence="12">
    <location>
        <begin position="24"/>
        <end position="152"/>
    </location>
</feature>
<dbReference type="NCBIfam" id="NF002634">
    <property type="entry name" value="PRK02304.1-3"/>
    <property type="match status" value="1"/>
</dbReference>
<dbReference type="AlphaFoldDB" id="A0A7C4XL40"/>
<gene>
    <name evidence="11" type="primary">apt</name>
    <name evidence="13" type="ORF">ENV60_00985</name>
</gene>
<dbReference type="PANTHER" id="PTHR32315:SF3">
    <property type="entry name" value="ADENINE PHOSPHORIBOSYLTRANSFERASE"/>
    <property type="match status" value="1"/>
</dbReference>
<evidence type="ECO:0000256" key="3">
    <source>
        <dbReference type="ARBA" id="ARBA00004496"/>
    </source>
</evidence>
<dbReference type="SUPFAM" id="SSF53271">
    <property type="entry name" value="PRTase-like"/>
    <property type="match status" value="1"/>
</dbReference>
<protein>
    <recommendedName>
        <fullName evidence="6 11">Adenine phosphoribosyltransferase</fullName>
        <shortName evidence="11">APRT</shortName>
        <ecNumber evidence="6 11">2.4.2.7</ecNumber>
    </recommendedName>
</protein>
<sequence>MDLKKFIRDIPDFPQKGVMFRDITTILKNPDAFKYSIDTIVNRYRDSKIDKVVSIEARGYIFGGAIAYNLGCGIVPVRKLGKLPAETVRMEYELEYGRNVIEIHKDGIENGERVLLFDDVLATGGTMLAACKLVEMLGGKVIACAFIANLTYLSGAQKLKDYEVYSLVEY</sequence>
<evidence type="ECO:0000256" key="8">
    <source>
        <dbReference type="ARBA" id="ARBA00022676"/>
    </source>
</evidence>
<dbReference type="EC" id="2.4.2.7" evidence="6 11"/>
<evidence type="ECO:0000256" key="1">
    <source>
        <dbReference type="ARBA" id="ARBA00000868"/>
    </source>
</evidence>
<dbReference type="NCBIfam" id="NF002633">
    <property type="entry name" value="PRK02304.1-2"/>
    <property type="match status" value="1"/>
</dbReference>
<dbReference type="FunFam" id="3.40.50.2020:FF:000021">
    <property type="entry name" value="Adenine phosphoribosyltransferase"/>
    <property type="match status" value="1"/>
</dbReference>
<evidence type="ECO:0000256" key="9">
    <source>
        <dbReference type="ARBA" id="ARBA00022679"/>
    </source>
</evidence>
<comment type="caution">
    <text evidence="13">The sequence shown here is derived from an EMBL/GenBank/DDBJ whole genome shotgun (WGS) entry which is preliminary data.</text>
</comment>
<name>A0A7C4XL40_UNCW3</name>
<evidence type="ECO:0000259" key="12">
    <source>
        <dbReference type="Pfam" id="PF00156"/>
    </source>
</evidence>
<dbReference type="InterPro" id="IPR005764">
    <property type="entry name" value="Ade_phspho_trans"/>
</dbReference>
<dbReference type="UniPathway" id="UPA00588">
    <property type="reaction ID" value="UER00646"/>
</dbReference>
<accession>A0A7C4XL40</accession>
<dbReference type="Pfam" id="PF00156">
    <property type="entry name" value="Pribosyltran"/>
    <property type="match status" value="1"/>
</dbReference>
<dbReference type="GO" id="GO:0006166">
    <property type="term" value="P:purine ribonucleoside salvage"/>
    <property type="evidence" value="ECO:0007669"/>
    <property type="project" value="UniProtKB-UniRule"/>
</dbReference>
<evidence type="ECO:0000256" key="7">
    <source>
        <dbReference type="ARBA" id="ARBA00022490"/>
    </source>
</evidence>
<dbReference type="InterPro" id="IPR050054">
    <property type="entry name" value="UPRTase/APRTase"/>
</dbReference>
<organism evidence="13">
    <name type="scientific">candidate division WOR-3 bacterium</name>
    <dbReference type="NCBI Taxonomy" id="2052148"/>
    <lineage>
        <taxon>Bacteria</taxon>
        <taxon>Bacteria division WOR-3</taxon>
    </lineage>
</organism>
<evidence type="ECO:0000256" key="5">
    <source>
        <dbReference type="ARBA" id="ARBA00008391"/>
    </source>
</evidence>
<keyword evidence="8 11" id="KW-0328">Glycosyltransferase</keyword>
<keyword evidence="7 11" id="KW-0963">Cytoplasm</keyword>
<dbReference type="GO" id="GO:0016208">
    <property type="term" value="F:AMP binding"/>
    <property type="evidence" value="ECO:0007669"/>
    <property type="project" value="TreeGrafter"/>
</dbReference>
<comment type="catalytic activity">
    <reaction evidence="1 11">
        <text>AMP + diphosphate = 5-phospho-alpha-D-ribose 1-diphosphate + adenine</text>
        <dbReference type="Rhea" id="RHEA:16609"/>
        <dbReference type="ChEBI" id="CHEBI:16708"/>
        <dbReference type="ChEBI" id="CHEBI:33019"/>
        <dbReference type="ChEBI" id="CHEBI:58017"/>
        <dbReference type="ChEBI" id="CHEBI:456215"/>
        <dbReference type="EC" id="2.4.2.7"/>
    </reaction>
</comment>
<dbReference type="NCBIfam" id="TIGR01090">
    <property type="entry name" value="apt"/>
    <property type="match status" value="1"/>
</dbReference>
<dbReference type="GO" id="GO:0006168">
    <property type="term" value="P:adenine salvage"/>
    <property type="evidence" value="ECO:0007669"/>
    <property type="project" value="InterPro"/>
</dbReference>
<evidence type="ECO:0000256" key="6">
    <source>
        <dbReference type="ARBA" id="ARBA00011893"/>
    </source>
</evidence>
<evidence type="ECO:0000256" key="4">
    <source>
        <dbReference type="ARBA" id="ARBA00004659"/>
    </source>
</evidence>
<dbReference type="InterPro" id="IPR029057">
    <property type="entry name" value="PRTase-like"/>
</dbReference>
<comment type="subunit">
    <text evidence="11">Homodimer.</text>
</comment>
<dbReference type="EMBL" id="DTGZ01000017">
    <property type="protein sequence ID" value="HGV96860.1"/>
    <property type="molecule type" value="Genomic_DNA"/>
</dbReference>
<dbReference type="GO" id="GO:0044209">
    <property type="term" value="P:AMP salvage"/>
    <property type="evidence" value="ECO:0007669"/>
    <property type="project" value="UniProtKB-UniRule"/>
</dbReference>
<keyword evidence="10 11" id="KW-0660">Purine salvage</keyword>
<keyword evidence="9 11" id="KW-0808">Transferase</keyword>
<dbReference type="Gene3D" id="3.40.50.2020">
    <property type="match status" value="1"/>
</dbReference>
<comment type="similarity">
    <text evidence="5 11">Belongs to the purine/pyrimidine phosphoribosyltransferase family.</text>
</comment>
<proteinExistence type="inferred from homology"/>
<dbReference type="CDD" id="cd06223">
    <property type="entry name" value="PRTases_typeI"/>
    <property type="match status" value="1"/>
</dbReference>